<keyword evidence="1" id="KW-0677">Repeat</keyword>
<keyword evidence="8" id="KW-1185">Reference proteome</keyword>
<dbReference type="SMART" id="SM00060">
    <property type="entry name" value="FN3"/>
    <property type="match status" value="2"/>
</dbReference>
<dbReference type="InterPro" id="IPR001304">
    <property type="entry name" value="C-type_lectin-like"/>
</dbReference>
<evidence type="ECO:0000259" key="6">
    <source>
        <dbReference type="PROSITE" id="PS50853"/>
    </source>
</evidence>
<feature type="domain" description="Fibronectin type-III" evidence="6">
    <location>
        <begin position="896"/>
        <end position="995"/>
    </location>
</feature>
<gene>
    <name evidence="7" type="ORF">NP493_739g02031</name>
</gene>
<dbReference type="GO" id="GO:0005886">
    <property type="term" value="C:plasma membrane"/>
    <property type="evidence" value="ECO:0007669"/>
    <property type="project" value="TreeGrafter"/>
</dbReference>
<feature type="signal peptide" evidence="3">
    <location>
        <begin position="1"/>
        <end position="19"/>
    </location>
</feature>
<dbReference type="PROSITE" id="PS50041">
    <property type="entry name" value="C_TYPE_LECTIN_2"/>
    <property type="match status" value="1"/>
</dbReference>
<dbReference type="SUPFAM" id="SSF56436">
    <property type="entry name" value="C-type lectin-like"/>
    <property type="match status" value="1"/>
</dbReference>
<organism evidence="7 8">
    <name type="scientific">Ridgeia piscesae</name>
    <name type="common">Tubeworm</name>
    <dbReference type="NCBI Taxonomy" id="27915"/>
    <lineage>
        <taxon>Eukaryota</taxon>
        <taxon>Metazoa</taxon>
        <taxon>Spiralia</taxon>
        <taxon>Lophotrochozoa</taxon>
        <taxon>Annelida</taxon>
        <taxon>Polychaeta</taxon>
        <taxon>Sedentaria</taxon>
        <taxon>Canalipalpata</taxon>
        <taxon>Sabellida</taxon>
        <taxon>Siboglinidae</taxon>
        <taxon>Ridgeia</taxon>
    </lineage>
</organism>
<dbReference type="Pfam" id="PF13927">
    <property type="entry name" value="Ig_3"/>
    <property type="match status" value="4"/>
</dbReference>
<evidence type="ECO:0000259" key="4">
    <source>
        <dbReference type="PROSITE" id="PS50041"/>
    </source>
</evidence>
<evidence type="ECO:0000256" key="1">
    <source>
        <dbReference type="ARBA" id="ARBA00022737"/>
    </source>
</evidence>
<accession>A0AAD9KRB3</accession>
<dbReference type="InterPro" id="IPR003961">
    <property type="entry name" value="FN3_dom"/>
</dbReference>
<dbReference type="SMART" id="SM00034">
    <property type="entry name" value="CLECT"/>
    <property type="match status" value="1"/>
</dbReference>
<proteinExistence type="predicted"/>
<dbReference type="InterPro" id="IPR007110">
    <property type="entry name" value="Ig-like_dom"/>
</dbReference>
<feature type="domain" description="Ig-like" evidence="5">
    <location>
        <begin position="682"/>
        <end position="780"/>
    </location>
</feature>
<dbReference type="Pfam" id="PF07679">
    <property type="entry name" value="I-set"/>
    <property type="match status" value="1"/>
</dbReference>
<feature type="domain" description="Ig-like" evidence="5">
    <location>
        <begin position="490"/>
        <end position="580"/>
    </location>
</feature>
<dbReference type="InterPro" id="IPR016187">
    <property type="entry name" value="CTDL_fold"/>
</dbReference>
<evidence type="ECO:0008006" key="9">
    <source>
        <dbReference type="Google" id="ProtNLM"/>
    </source>
</evidence>
<dbReference type="InterPro" id="IPR036179">
    <property type="entry name" value="Ig-like_dom_sf"/>
</dbReference>
<dbReference type="CDD" id="cd00037">
    <property type="entry name" value="CLECT"/>
    <property type="match status" value="1"/>
</dbReference>
<dbReference type="PROSITE" id="PS50853">
    <property type="entry name" value="FN3"/>
    <property type="match status" value="2"/>
</dbReference>
<evidence type="ECO:0000259" key="5">
    <source>
        <dbReference type="PROSITE" id="PS50835"/>
    </source>
</evidence>
<dbReference type="Proteomes" id="UP001209878">
    <property type="component" value="Unassembled WGS sequence"/>
</dbReference>
<dbReference type="FunFam" id="2.60.40.10:FF:000064">
    <property type="entry name" value="Contactin 1"/>
    <property type="match status" value="1"/>
</dbReference>
<dbReference type="PROSITE" id="PS50835">
    <property type="entry name" value="IG_LIKE"/>
    <property type="match status" value="6"/>
</dbReference>
<feature type="domain" description="Ig-like" evidence="5">
    <location>
        <begin position="586"/>
        <end position="677"/>
    </location>
</feature>
<dbReference type="Gene3D" id="3.10.100.10">
    <property type="entry name" value="Mannose-Binding Protein A, subunit A"/>
    <property type="match status" value="1"/>
</dbReference>
<dbReference type="GO" id="GO:0007411">
    <property type="term" value="P:axon guidance"/>
    <property type="evidence" value="ECO:0007669"/>
    <property type="project" value="TreeGrafter"/>
</dbReference>
<dbReference type="EMBL" id="JAODUO010000742">
    <property type="protein sequence ID" value="KAK2175243.1"/>
    <property type="molecule type" value="Genomic_DNA"/>
</dbReference>
<keyword evidence="3" id="KW-0732">Signal</keyword>
<feature type="domain" description="Ig-like" evidence="5">
    <location>
        <begin position="186"/>
        <end position="278"/>
    </location>
</feature>
<feature type="chain" id="PRO_5041920618" description="Contactin" evidence="3">
    <location>
        <begin position="20"/>
        <end position="1037"/>
    </location>
</feature>
<dbReference type="SUPFAM" id="SSF48726">
    <property type="entry name" value="Immunoglobulin"/>
    <property type="match status" value="6"/>
</dbReference>
<feature type="domain" description="Ig-like" evidence="5">
    <location>
        <begin position="400"/>
        <end position="483"/>
    </location>
</feature>
<dbReference type="AlphaFoldDB" id="A0AAD9KRB3"/>
<feature type="domain" description="C-type lectin" evidence="4">
    <location>
        <begin position="34"/>
        <end position="154"/>
    </location>
</feature>
<dbReference type="SMART" id="SM00409">
    <property type="entry name" value="IG"/>
    <property type="match status" value="5"/>
</dbReference>
<evidence type="ECO:0000256" key="3">
    <source>
        <dbReference type="SAM" id="SignalP"/>
    </source>
</evidence>
<dbReference type="PANTHER" id="PTHR44170">
    <property type="entry name" value="PROTEIN SIDEKICK"/>
    <property type="match status" value="1"/>
</dbReference>
<dbReference type="CDD" id="cd00063">
    <property type="entry name" value="FN3"/>
    <property type="match status" value="1"/>
</dbReference>
<evidence type="ECO:0000313" key="8">
    <source>
        <dbReference type="Proteomes" id="UP001209878"/>
    </source>
</evidence>
<dbReference type="InterPro" id="IPR013098">
    <property type="entry name" value="Ig_I-set"/>
</dbReference>
<comment type="caution">
    <text evidence="7">The sequence shown here is derived from an EMBL/GenBank/DDBJ whole genome shotgun (WGS) entry which is preliminary data.</text>
</comment>
<feature type="domain" description="Ig-like" evidence="5">
    <location>
        <begin position="303"/>
        <end position="369"/>
    </location>
</feature>
<keyword evidence="2" id="KW-1015">Disulfide bond</keyword>
<dbReference type="InterPro" id="IPR013783">
    <property type="entry name" value="Ig-like_fold"/>
</dbReference>
<dbReference type="InterPro" id="IPR036116">
    <property type="entry name" value="FN3_sf"/>
</dbReference>
<dbReference type="GO" id="GO:0030424">
    <property type="term" value="C:axon"/>
    <property type="evidence" value="ECO:0007669"/>
    <property type="project" value="TreeGrafter"/>
</dbReference>
<protein>
    <recommendedName>
        <fullName evidence="9">Contactin</fullName>
    </recommendedName>
</protein>
<dbReference type="InterPro" id="IPR016186">
    <property type="entry name" value="C-type_lectin-like/link_sf"/>
</dbReference>
<dbReference type="Pfam" id="PF00059">
    <property type="entry name" value="Lectin_C"/>
    <property type="match status" value="1"/>
</dbReference>
<dbReference type="InterPro" id="IPR003598">
    <property type="entry name" value="Ig_sub2"/>
</dbReference>
<dbReference type="SUPFAM" id="SSF49265">
    <property type="entry name" value="Fibronectin type III"/>
    <property type="match status" value="1"/>
</dbReference>
<dbReference type="FunFam" id="2.60.40.10:FF:000035">
    <property type="entry name" value="Contactin 1"/>
    <property type="match status" value="1"/>
</dbReference>
<evidence type="ECO:0000313" key="7">
    <source>
        <dbReference type="EMBL" id="KAK2175243.1"/>
    </source>
</evidence>
<dbReference type="Gene3D" id="2.60.40.10">
    <property type="entry name" value="Immunoglobulins"/>
    <property type="match status" value="8"/>
</dbReference>
<feature type="domain" description="Fibronectin type-III" evidence="6">
    <location>
        <begin position="790"/>
        <end position="891"/>
    </location>
</feature>
<dbReference type="Pfam" id="PF00041">
    <property type="entry name" value="fn3"/>
    <property type="match status" value="1"/>
</dbReference>
<dbReference type="SMART" id="SM00408">
    <property type="entry name" value="IGc2"/>
    <property type="match status" value="6"/>
</dbReference>
<reference evidence="7" key="1">
    <citation type="journal article" date="2023" name="Mol. Biol. Evol.">
        <title>Third-Generation Sequencing Reveals the Adaptive Role of the Epigenome in Three Deep-Sea Polychaetes.</title>
        <authorList>
            <person name="Perez M."/>
            <person name="Aroh O."/>
            <person name="Sun Y."/>
            <person name="Lan Y."/>
            <person name="Juniper S.K."/>
            <person name="Young C.R."/>
            <person name="Angers B."/>
            <person name="Qian P.Y."/>
        </authorList>
    </citation>
    <scope>NUCLEOTIDE SEQUENCE</scope>
    <source>
        <strain evidence="7">R07B-5</strain>
    </source>
</reference>
<sequence>MGFRETAALVLLHLSVVTSQSGGIYDCPDPWLQFDSQCYKFQLYPADLANAVKECQADGATLVSVNSQSEHNFIADWLTNHQVEPRKWYTSGRKYPGKEVAEWVGDSTEIQGFQFWLSDKDRDQESGVIVYATDGVNWGWSLVDETTSRPYICEIGRADIYQIISQDRSFGYGENTTDPTKFERGPRFTIEPEDLMYDKDGVYNYAMMECRAIGNPEPTYKWYLVERASRTQVDSHQAADYTLLNGKLLIHNPKRAGTYQCTAENKFGMILSRKAQLSFGYLGQFSKSVRDAVTVNNFGGTGIECSPTKHGYPTILYSWYKNSLNNFIRPDITPYIFISRDGKLYFSSVTKQDEGEYYCMVSSPQARFTYGGGKQSMPIKLELKDLTPSQREPLIATGFPQIFPSNPKRGDNIHVECFAWGTGDEKMQLDYSWSKEGGVLPRQSTITDQGRVLNIPNIKLSDFGVYTCTCSRRHGGSSKGSVTIPVASAPFSVIPLTDQIIDRGTDLKWRCIWGGTTPKVKWYRNGVELTKDNLPVEDMNRFTVERTELVITKVKESDSGMYQCGAFNTYGSQFSSAQLKVLSFKPSFSKYPLQPNLYATKGGNTTIICQPEAAPRAFNVWQKDGINLNPVMEPTARVRLMPNGNLRITGVREGDAGKYTCVASNSQGEARSQGLLTVLGSTTIVQYPQDTTVRVNHTAFLLCEASFNPLLDLTYDWYQNGIKIIFYRIKTMGDTVYVKPDPHFKRGTGINRGGLHISSVQFFHSGTYTCEAKTTSDSVSYSAILLVIGPPSQPAGIYAEKATATTAIVHWVEGGVNGLPIKSYTIHAHNLAEDFWTMVKTNIEGKDMEEKTTLVTGLQAYSRYQFRVIAVNEIGNSVPSDPSPNITTLAAPPARPPANLGGGGGKVGVLTITWEPLGRAFQNGPNVGYNVSWKKSHFVDEEWDHVRLEGAHHKQYVVRVGTSNFYQEYDVKITSFNKAGYCKESSTATIYSAEDIPVGVAENVRAFPYNSTAIVVNWKAVPNTREAIKGVLIGYRG</sequence>
<dbReference type="PANTHER" id="PTHR44170:SF6">
    <property type="entry name" value="CONTACTIN"/>
    <property type="match status" value="1"/>
</dbReference>
<evidence type="ECO:0000256" key="2">
    <source>
        <dbReference type="ARBA" id="ARBA00023157"/>
    </source>
</evidence>
<dbReference type="InterPro" id="IPR003599">
    <property type="entry name" value="Ig_sub"/>
</dbReference>
<name>A0AAD9KRB3_RIDPI</name>
<dbReference type="GO" id="GO:0098609">
    <property type="term" value="P:cell-cell adhesion"/>
    <property type="evidence" value="ECO:0007669"/>
    <property type="project" value="TreeGrafter"/>
</dbReference>